<evidence type="ECO:0000313" key="2">
    <source>
        <dbReference type="EMBL" id="USA60915.1"/>
    </source>
</evidence>
<evidence type="ECO:0000256" key="1">
    <source>
        <dbReference type="SAM" id="SignalP"/>
    </source>
</evidence>
<feature type="chain" id="PRO_5045228490" description="Fimbrial major subunit CsuA/B family protein" evidence="1">
    <location>
        <begin position="20"/>
        <end position="174"/>
    </location>
</feature>
<evidence type="ECO:0008006" key="4">
    <source>
        <dbReference type="Google" id="ProtNLM"/>
    </source>
</evidence>
<sequence length="174" mass="18360">MGWTRFAFLTLIIAAPVSAEQIDNAQSFDLAVKGSIPQHCSMGSIANIDFGNLERKGLRAETPVAFNCNVPFNMRIKSANGALIHTVMPSGQGPYGGSVPYSIGVTMPVRYPSTRVLQRSFDSRNLQSGGDFSSNGGIATDGMTLRVEIGNGTGEAGLLAGDYSETITITVSPL</sequence>
<dbReference type="EMBL" id="CP098494">
    <property type="protein sequence ID" value="USA60915.1"/>
    <property type="molecule type" value="Genomic_DNA"/>
</dbReference>
<accession>A0ABY4U485</accession>
<keyword evidence="1" id="KW-0732">Signal</keyword>
<organism evidence="2 3">
    <name type="scientific">Qipengyuania citrea</name>
    <dbReference type="NCBI Taxonomy" id="225971"/>
    <lineage>
        <taxon>Bacteria</taxon>
        <taxon>Pseudomonadati</taxon>
        <taxon>Pseudomonadota</taxon>
        <taxon>Alphaproteobacteria</taxon>
        <taxon>Sphingomonadales</taxon>
        <taxon>Erythrobacteraceae</taxon>
        <taxon>Qipengyuania</taxon>
    </lineage>
</organism>
<reference evidence="2 3" key="1">
    <citation type="submission" date="2022-06" db="EMBL/GenBank/DDBJ databases">
        <authorList>
            <person name="Liu G."/>
        </authorList>
    </citation>
    <scope>NUCLEOTIDE SEQUENCE [LARGE SCALE GENOMIC DNA]</scope>
    <source>
        <strain evidence="2 3">E4</strain>
    </source>
</reference>
<keyword evidence="3" id="KW-1185">Reference proteome</keyword>
<gene>
    <name evidence="2" type="ORF">NCF85_12600</name>
</gene>
<dbReference type="Proteomes" id="UP001056619">
    <property type="component" value="Chromosome"/>
</dbReference>
<protein>
    <recommendedName>
        <fullName evidence="4">Fimbrial major subunit CsuA/B family protein</fullName>
    </recommendedName>
</protein>
<proteinExistence type="predicted"/>
<name>A0ABY4U485_9SPHN</name>
<dbReference type="RefSeq" id="WP_103023009.1">
    <property type="nucleotide sequence ID" value="NZ_CP098494.1"/>
</dbReference>
<feature type="signal peptide" evidence="1">
    <location>
        <begin position="1"/>
        <end position="19"/>
    </location>
</feature>
<evidence type="ECO:0000313" key="3">
    <source>
        <dbReference type="Proteomes" id="UP001056619"/>
    </source>
</evidence>